<dbReference type="STRING" id="522772.Dacet_2423"/>
<evidence type="ECO:0000256" key="9">
    <source>
        <dbReference type="HAMAP-Rule" id="MF_00125"/>
    </source>
</evidence>
<comment type="subunit">
    <text evidence="4 9">Heteromultimer composed of HisG and HisZ subunits.</text>
</comment>
<accession>D4H3T3</accession>
<dbReference type="KEGG" id="dap:Dacet_2423"/>
<dbReference type="Gene3D" id="3.30.930.10">
    <property type="entry name" value="Bira Bifunctional Protein, Domain 2"/>
    <property type="match status" value="1"/>
</dbReference>
<evidence type="ECO:0000256" key="6">
    <source>
        <dbReference type="ARBA" id="ARBA00020397"/>
    </source>
</evidence>
<dbReference type="SUPFAM" id="SSF55681">
    <property type="entry name" value="Class II aaRS and biotin synthetases"/>
    <property type="match status" value="1"/>
</dbReference>
<evidence type="ECO:0000256" key="5">
    <source>
        <dbReference type="ARBA" id="ARBA00011738"/>
    </source>
</evidence>
<evidence type="ECO:0000256" key="3">
    <source>
        <dbReference type="ARBA" id="ARBA00005539"/>
    </source>
</evidence>
<dbReference type="OrthoDB" id="9769617at2"/>
<comment type="subcellular location">
    <subcellularLocation>
        <location evidence="1 9">Cytoplasm</location>
    </subcellularLocation>
</comment>
<dbReference type="RefSeq" id="WP_013011686.1">
    <property type="nucleotide sequence ID" value="NC_013943.1"/>
</dbReference>
<dbReference type="PANTHER" id="PTHR43707:SF1">
    <property type="entry name" value="HISTIDINE--TRNA LIGASE, MITOCHONDRIAL-RELATED"/>
    <property type="match status" value="1"/>
</dbReference>
<feature type="domain" description="Aminoacyl-transfer RNA synthetases class-II family profile" evidence="11">
    <location>
        <begin position="22"/>
        <end position="111"/>
    </location>
</feature>
<organism evidence="12 13">
    <name type="scientific">Denitrovibrio acetiphilus (strain DSM 12809 / NBRC 114555 / N2460)</name>
    <dbReference type="NCBI Taxonomy" id="522772"/>
    <lineage>
        <taxon>Bacteria</taxon>
        <taxon>Pseudomonadati</taxon>
        <taxon>Deferribacterota</taxon>
        <taxon>Deferribacteres</taxon>
        <taxon>Deferribacterales</taxon>
        <taxon>Geovibrionaceae</taxon>
        <taxon>Denitrovibrio</taxon>
    </lineage>
</organism>
<dbReference type="AlphaFoldDB" id="D4H3T3"/>
<dbReference type="UniPathway" id="UPA00031">
    <property type="reaction ID" value="UER00006"/>
</dbReference>
<comment type="function">
    <text evidence="8 9">Required for the first step of histidine biosynthesis. May allow the feedback regulation of ATP phosphoribosyltransferase activity by histidine.</text>
</comment>
<dbReference type="InterPro" id="IPR004516">
    <property type="entry name" value="HisRS/HisZ"/>
</dbReference>
<evidence type="ECO:0000256" key="4">
    <source>
        <dbReference type="ARBA" id="ARBA00011496"/>
    </source>
</evidence>
<proteinExistence type="inferred from homology"/>
<evidence type="ECO:0000313" key="12">
    <source>
        <dbReference type="EMBL" id="ADD69185.1"/>
    </source>
</evidence>
<feature type="binding site" evidence="10">
    <location>
        <begin position="80"/>
        <end position="82"/>
    </location>
    <ligand>
        <name>L-histidine</name>
        <dbReference type="ChEBI" id="CHEBI:57595"/>
    </ligand>
</feature>
<dbReference type="GO" id="GO:0004821">
    <property type="term" value="F:histidine-tRNA ligase activity"/>
    <property type="evidence" value="ECO:0007669"/>
    <property type="project" value="TreeGrafter"/>
</dbReference>
<dbReference type="eggNOG" id="COG3705">
    <property type="taxonomic scope" value="Bacteria"/>
</dbReference>
<dbReference type="Pfam" id="PF13393">
    <property type="entry name" value="tRNA-synt_His"/>
    <property type="match status" value="1"/>
</dbReference>
<dbReference type="InterPro" id="IPR045864">
    <property type="entry name" value="aa-tRNA-synth_II/BPL/LPL"/>
</dbReference>
<gene>
    <name evidence="9" type="primary">hisZ</name>
    <name evidence="12" type="ordered locus">Dacet_2423</name>
</gene>
<dbReference type="CDD" id="cd00773">
    <property type="entry name" value="HisRS-like_core"/>
    <property type="match status" value="1"/>
</dbReference>
<feature type="binding site" evidence="10">
    <location>
        <begin position="269"/>
        <end position="270"/>
    </location>
    <ligand>
        <name>L-histidine</name>
        <dbReference type="ChEBI" id="CHEBI:57595"/>
    </ligand>
</feature>
<dbReference type="InParanoid" id="D4H3T3"/>
<evidence type="ECO:0000256" key="7">
    <source>
        <dbReference type="ARBA" id="ARBA00022490"/>
    </source>
</evidence>
<dbReference type="InterPro" id="IPR004517">
    <property type="entry name" value="HisZ"/>
</dbReference>
<keyword evidence="9" id="KW-0028">Amino-acid biosynthesis</keyword>
<comment type="similarity">
    <text evidence="3 9">Belongs to the class-II aminoacyl-tRNA synthetase family. HisZ subfamily.</text>
</comment>
<sequence length="374" mass="42313">MTGKMMPNAAGNIAPGRSVKMNKIEHSIKNSVLAYGYMEIFLPVYEYYDILKETTFNFKDENTIRFIDRNTGKSLVLRPDFTPQAARYFANYMADFPLPARVCYDGRVFRNVNLNKGIKSEQLQVGAELYGNDKLDADTELLMLAKRAFGDLKIKGCKYVFGHSGFTRRALELAGDKKTEYHKLLDAKNVDSIKKLITGSSEADKFLAFLPKAFGGIETIEKIISSCAFDKELSEHIGYIRSLFRNLISLGFDKNDLIFDASESRGLDYYTGITFDILHAEVGENLAGGGRYDNLTKNFGRDVPACGVVFNIEEIYRVDKSDIKLKEIDWLVVGKENFAKSEHLRGEGYTVFYAGDEQKKSELEKSYSFRNILS</sequence>
<dbReference type="InterPro" id="IPR041715">
    <property type="entry name" value="HisRS-like_core"/>
</dbReference>
<keyword evidence="9" id="KW-0368">Histidine biosynthesis</keyword>
<dbReference type="PIRSF" id="PIRSF001549">
    <property type="entry name" value="His-tRNA_synth"/>
    <property type="match status" value="1"/>
</dbReference>
<dbReference type="GO" id="GO:0005737">
    <property type="term" value="C:cytoplasm"/>
    <property type="evidence" value="ECO:0007669"/>
    <property type="project" value="UniProtKB-SubCell"/>
</dbReference>
<reference evidence="12 13" key="1">
    <citation type="journal article" date="2010" name="Stand. Genomic Sci.">
        <title>Complete genome sequence of Denitrovibrio acetiphilus type strain (N2460).</title>
        <authorList>
            <person name="Kiss H."/>
            <person name="Lang E."/>
            <person name="Lapidus A."/>
            <person name="Copeland A."/>
            <person name="Nolan M."/>
            <person name="Glavina Del Rio T."/>
            <person name="Chen F."/>
            <person name="Lucas S."/>
            <person name="Tice H."/>
            <person name="Cheng J.F."/>
            <person name="Han C."/>
            <person name="Goodwin L."/>
            <person name="Pitluck S."/>
            <person name="Liolios K."/>
            <person name="Pati A."/>
            <person name="Ivanova N."/>
            <person name="Mavromatis K."/>
            <person name="Chen A."/>
            <person name="Palaniappan K."/>
            <person name="Land M."/>
            <person name="Hauser L."/>
            <person name="Chang Y.J."/>
            <person name="Jeffries C.D."/>
            <person name="Detter J.C."/>
            <person name="Brettin T."/>
            <person name="Spring S."/>
            <person name="Rohde M."/>
            <person name="Goker M."/>
            <person name="Woyke T."/>
            <person name="Bristow J."/>
            <person name="Eisen J.A."/>
            <person name="Markowitz V."/>
            <person name="Hugenholtz P."/>
            <person name="Kyrpides N.C."/>
            <person name="Klenk H.P."/>
        </authorList>
    </citation>
    <scope>NUCLEOTIDE SEQUENCE [LARGE SCALE GENOMIC DNA]</scope>
    <source>
        <strain evidence="13">DSM 12809 / NBRC 114555 / N2460</strain>
    </source>
</reference>
<keyword evidence="13" id="KW-1185">Reference proteome</keyword>
<dbReference type="EMBL" id="CP001968">
    <property type="protein sequence ID" value="ADD69185.1"/>
    <property type="molecule type" value="Genomic_DNA"/>
</dbReference>
<keyword evidence="12" id="KW-0436">Ligase</keyword>
<dbReference type="PROSITE" id="PS50862">
    <property type="entry name" value="AA_TRNA_LIGASE_II"/>
    <property type="match status" value="1"/>
</dbReference>
<dbReference type="PaxDb" id="522772-Dacet_2423"/>
<feature type="binding site" evidence="10">
    <location>
        <position position="128"/>
    </location>
    <ligand>
        <name>L-histidine</name>
        <dbReference type="ChEBI" id="CHEBI:57595"/>
    </ligand>
</feature>
<dbReference type="InterPro" id="IPR006195">
    <property type="entry name" value="aa-tRNA-synth_II"/>
</dbReference>
<dbReference type="HAMAP" id="MF_00125">
    <property type="entry name" value="HisZ"/>
    <property type="match status" value="1"/>
</dbReference>
<comment type="subunit">
    <text evidence="5">Homodimer.</text>
</comment>
<name>D4H3T3_DENA2</name>
<comment type="pathway">
    <text evidence="2 9">Amino-acid biosynthesis; L-histidine biosynthesis; L-histidine from 5-phospho-alpha-D-ribose 1-diphosphate: step 1/9.</text>
</comment>
<dbReference type="GO" id="GO:0000105">
    <property type="term" value="P:L-histidine biosynthetic process"/>
    <property type="evidence" value="ECO:0007669"/>
    <property type="project" value="UniProtKB-UniRule"/>
</dbReference>
<feature type="binding site" evidence="10">
    <location>
        <position position="110"/>
    </location>
    <ligand>
        <name>L-histidine</name>
        <dbReference type="ChEBI" id="CHEBI:57595"/>
    </ligand>
</feature>
<evidence type="ECO:0000256" key="1">
    <source>
        <dbReference type="ARBA" id="ARBA00004496"/>
    </source>
</evidence>
<evidence type="ECO:0000256" key="2">
    <source>
        <dbReference type="ARBA" id="ARBA00004667"/>
    </source>
</evidence>
<dbReference type="PANTHER" id="PTHR43707">
    <property type="entry name" value="HISTIDYL-TRNA SYNTHETASE"/>
    <property type="match status" value="1"/>
</dbReference>
<dbReference type="GO" id="GO:0006427">
    <property type="term" value="P:histidyl-tRNA aminoacylation"/>
    <property type="evidence" value="ECO:0007669"/>
    <property type="project" value="TreeGrafter"/>
</dbReference>
<feature type="binding site" evidence="10">
    <location>
        <position position="124"/>
    </location>
    <ligand>
        <name>L-histidine</name>
        <dbReference type="ChEBI" id="CHEBI:57595"/>
    </ligand>
</feature>
<protein>
    <recommendedName>
        <fullName evidence="6 9">ATP phosphoribosyltransferase regulatory subunit</fullName>
    </recommendedName>
</protein>
<evidence type="ECO:0000256" key="8">
    <source>
        <dbReference type="ARBA" id="ARBA00025246"/>
    </source>
</evidence>
<evidence type="ECO:0000256" key="10">
    <source>
        <dbReference type="PIRSR" id="PIRSR001549-1"/>
    </source>
</evidence>
<dbReference type="Proteomes" id="UP000002012">
    <property type="component" value="Chromosome"/>
</dbReference>
<keyword evidence="7 9" id="KW-0963">Cytoplasm</keyword>
<comment type="miscellaneous">
    <text evidence="9">This function is generally fulfilled by the C-terminal part of HisG, which is missing in some bacteria such as this one.</text>
</comment>
<feature type="binding site" evidence="10">
    <location>
        <position position="265"/>
    </location>
    <ligand>
        <name>L-histidine</name>
        <dbReference type="ChEBI" id="CHEBI:57595"/>
    </ligand>
</feature>
<evidence type="ECO:0000259" key="11">
    <source>
        <dbReference type="PROSITE" id="PS50862"/>
    </source>
</evidence>
<dbReference type="HOGENOM" id="CLU_025113_0_0_0"/>
<evidence type="ECO:0000313" key="13">
    <source>
        <dbReference type="Proteomes" id="UP000002012"/>
    </source>
</evidence>